<organism evidence="1 2">
    <name type="scientific">Maudiozyma saulgeensis</name>
    <dbReference type="NCBI Taxonomy" id="1789683"/>
    <lineage>
        <taxon>Eukaryota</taxon>
        <taxon>Fungi</taxon>
        <taxon>Dikarya</taxon>
        <taxon>Ascomycota</taxon>
        <taxon>Saccharomycotina</taxon>
        <taxon>Saccharomycetes</taxon>
        <taxon>Saccharomycetales</taxon>
        <taxon>Saccharomycetaceae</taxon>
        <taxon>Maudiozyma</taxon>
    </lineage>
</organism>
<dbReference type="AlphaFoldDB" id="A0A1X7QZB7"/>
<dbReference type="Proteomes" id="UP000196158">
    <property type="component" value="Unassembled WGS sequence"/>
</dbReference>
<proteinExistence type="predicted"/>
<protein>
    <submittedName>
        <fullName evidence="1">Uncharacterized protein</fullName>
    </submittedName>
</protein>
<dbReference type="EMBL" id="FXLY01000002">
    <property type="protein sequence ID" value="SMN18701.1"/>
    <property type="molecule type" value="Genomic_DNA"/>
</dbReference>
<sequence>MSRSKKNIKNLDDLFSIFKKSRPDLSLDYNVFLPYLYPTQKYANRNQLRSLARQLINTQIFTHNSRIFLRSKFDINGSDFNFMSKLPGGTNAFDLINPRTSKHTSQELLLQKFITDNNLSGISNIPIPESKLPKRIRRKFDRLTLLSILGILITEEPIASEIIIHDHILQLKGNIK</sequence>
<accession>A0A1X7QZB7</accession>
<name>A0A1X7QZB7_9SACH</name>
<reference evidence="1 2" key="1">
    <citation type="submission" date="2017-04" db="EMBL/GenBank/DDBJ databases">
        <authorList>
            <person name="Afonso C.L."/>
            <person name="Miller P.J."/>
            <person name="Scott M.A."/>
            <person name="Spackman E."/>
            <person name="Goraichik I."/>
            <person name="Dimitrov K.M."/>
            <person name="Suarez D.L."/>
            <person name="Swayne D.E."/>
        </authorList>
    </citation>
    <scope>NUCLEOTIDE SEQUENCE [LARGE SCALE GENOMIC DNA]</scope>
</reference>
<evidence type="ECO:0000313" key="2">
    <source>
        <dbReference type="Proteomes" id="UP000196158"/>
    </source>
</evidence>
<keyword evidence="2" id="KW-1185">Reference proteome</keyword>
<dbReference type="OrthoDB" id="4058109at2759"/>
<gene>
    <name evidence="1" type="ORF">KASA_0Q12309G</name>
</gene>
<evidence type="ECO:0000313" key="1">
    <source>
        <dbReference type="EMBL" id="SMN18701.1"/>
    </source>
</evidence>